<evidence type="ECO:0000256" key="1">
    <source>
        <dbReference type="ARBA" id="ARBA00022833"/>
    </source>
</evidence>
<dbReference type="GeneID" id="57366154"/>
<keyword evidence="1" id="KW-0862">Zinc</keyword>
<feature type="domain" description="Metallo-beta-lactamase" evidence="2">
    <location>
        <begin position="18"/>
        <end position="210"/>
    </location>
</feature>
<evidence type="ECO:0000313" key="4">
    <source>
        <dbReference type="EMBL" id="MDV2910822.1"/>
    </source>
</evidence>
<proteinExistence type="predicted"/>
<dbReference type="SMART" id="SM00849">
    <property type="entry name" value="Lactamase_B"/>
    <property type="match status" value="1"/>
</dbReference>
<dbReference type="SUPFAM" id="SSF56281">
    <property type="entry name" value="Metallo-hydrolase/oxidoreductase"/>
    <property type="match status" value="1"/>
</dbReference>
<name>A0AAN6BGX3_PEDAC</name>
<accession>A0AAN6BGX3</accession>
<dbReference type="Proteomes" id="UP001280415">
    <property type="component" value="Unassembled WGS sequence"/>
</dbReference>
<dbReference type="InterPro" id="IPR001279">
    <property type="entry name" value="Metallo-B-lactamas"/>
</dbReference>
<evidence type="ECO:0000313" key="5">
    <source>
        <dbReference type="Proteomes" id="UP001280897"/>
    </source>
</evidence>
<dbReference type="InterPro" id="IPR036866">
    <property type="entry name" value="RibonucZ/Hydroxyglut_hydro"/>
</dbReference>
<dbReference type="PANTHER" id="PTHR46018">
    <property type="entry name" value="ZINC PHOSPHODIESTERASE ELAC PROTEIN 1"/>
    <property type="match status" value="1"/>
</dbReference>
<dbReference type="CDD" id="cd07716">
    <property type="entry name" value="RNaseZ_short-form-like_MBL-fold"/>
    <property type="match status" value="1"/>
</dbReference>
<sequence length="245" mass="27370">MKITILGYYGGYPSKNTGTTGYLVQTKDTNLLLDAGSATLLELEKHLDPLDLDAVLLTHYHHDHTADLGVLQYRWQLNEKKKVATLPIYGHTEDPLNFGALTWPNASKGISYQVNDVIKVGGLKISFEKTQHPVAAFATRIEEVATGKVFTFTSDTRYFAQLADFAQNSDLLITDTNFLSDYQGVKWHLTTKETAQLFDNAHAQRLIISHLSPKIDPKIMLEETQHFSANPTKIELPATGKVIEL</sequence>
<reference evidence="3" key="1">
    <citation type="journal article" date="2023" name="PeerJ">
        <title>Selection and evaluation of lactic acid bacteria from chicken feces in Thailand as potential probiotics.</title>
        <authorList>
            <person name="Khurajog B."/>
            <person name="Disastra Y."/>
            <person name="Lawwyne L.D."/>
            <person name="Sirichokchatchawan W."/>
            <person name="Niyomtham W."/>
            <person name="Yindee J."/>
            <person name="Hampson D.J."/>
            <person name="Prapasarakul N."/>
        </authorList>
    </citation>
    <scope>NUCLEOTIDE SEQUENCE</scope>
    <source>
        <strain evidence="4">BF14</strain>
        <strain evidence="3">BF9</strain>
    </source>
</reference>
<organism evidence="3 5">
    <name type="scientific">Pediococcus acidilactici</name>
    <dbReference type="NCBI Taxonomy" id="1254"/>
    <lineage>
        <taxon>Bacteria</taxon>
        <taxon>Bacillati</taxon>
        <taxon>Bacillota</taxon>
        <taxon>Bacilli</taxon>
        <taxon>Lactobacillales</taxon>
        <taxon>Lactobacillaceae</taxon>
        <taxon>Pediococcus</taxon>
        <taxon>Pediococcus acidilactici group</taxon>
    </lineage>
</organism>
<dbReference type="Pfam" id="PF12706">
    <property type="entry name" value="Lactamase_B_2"/>
    <property type="match status" value="1"/>
</dbReference>
<comment type="caution">
    <text evidence="3">The sequence shown here is derived from an EMBL/GenBank/DDBJ whole genome shotgun (WGS) entry which is preliminary data.</text>
</comment>
<protein>
    <submittedName>
        <fullName evidence="3">MBL fold metallo-hydrolase</fullName>
    </submittedName>
</protein>
<evidence type="ECO:0000313" key="3">
    <source>
        <dbReference type="EMBL" id="MDV2620658.1"/>
    </source>
</evidence>
<dbReference type="KEGG" id="paci:A4V11_02980"/>
<dbReference type="EMBL" id="JAWJAV010000001">
    <property type="protein sequence ID" value="MDV2620658.1"/>
    <property type="molecule type" value="Genomic_DNA"/>
</dbReference>
<dbReference type="RefSeq" id="WP_002830543.1">
    <property type="nucleotide sequence ID" value="NZ_BJMF01000017.1"/>
</dbReference>
<dbReference type="Proteomes" id="UP001280897">
    <property type="component" value="Unassembled WGS sequence"/>
</dbReference>
<gene>
    <name evidence="3" type="ORF">R0G89_02755</name>
    <name evidence="4" type="ORF">R0H03_02910</name>
</gene>
<reference evidence="3" key="2">
    <citation type="submission" date="2023-10" db="EMBL/GenBank/DDBJ databases">
        <authorList>
            <person name="Khurajog B."/>
        </authorList>
    </citation>
    <scope>NUCLEOTIDE SEQUENCE</scope>
    <source>
        <strain evidence="4">BF14</strain>
        <strain evidence="3">BF9</strain>
    </source>
</reference>
<dbReference type="Gene3D" id="3.60.15.10">
    <property type="entry name" value="Ribonuclease Z/Hydroxyacylglutathione hydrolase-like"/>
    <property type="match status" value="1"/>
</dbReference>
<dbReference type="GO" id="GO:0042781">
    <property type="term" value="F:3'-tRNA processing endoribonuclease activity"/>
    <property type="evidence" value="ECO:0007669"/>
    <property type="project" value="TreeGrafter"/>
</dbReference>
<dbReference type="EMBL" id="JAWJAX010000002">
    <property type="protein sequence ID" value="MDV2910822.1"/>
    <property type="molecule type" value="Genomic_DNA"/>
</dbReference>
<dbReference type="PANTHER" id="PTHR46018:SF4">
    <property type="entry name" value="METALLO-HYDROLASE YHFI-RELATED"/>
    <property type="match status" value="1"/>
</dbReference>
<evidence type="ECO:0000259" key="2">
    <source>
        <dbReference type="SMART" id="SM00849"/>
    </source>
</evidence>
<dbReference type="AlphaFoldDB" id="A0AAN6BGX3"/>